<reference evidence="1 2" key="1">
    <citation type="journal article" date="2020" name="ISME J.">
        <title>Comparative genomics reveals insights into cyanobacterial evolution and habitat adaptation.</title>
        <authorList>
            <person name="Chen M.Y."/>
            <person name="Teng W.K."/>
            <person name="Zhao L."/>
            <person name="Hu C.X."/>
            <person name="Zhou Y.K."/>
            <person name="Han B.P."/>
            <person name="Song L.R."/>
            <person name="Shu W.S."/>
        </authorList>
    </citation>
    <scope>NUCLEOTIDE SEQUENCE [LARGE SCALE GENOMIC DNA]</scope>
    <source>
        <strain evidence="1 2">FACHB-362</strain>
    </source>
</reference>
<organism evidence="1 2">
    <name type="scientific">Anabaena catenula FACHB-362</name>
    <dbReference type="NCBI Taxonomy" id="2692877"/>
    <lineage>
        <taxon>Bacteria</taxon>
        <taxon>Bacillati</taxon>
        <taxon>Cyanobacteriota</taxon>
        <taxon>Cyanophyceae</taxon>
        <taxon>Nostocales</taxon>
        <taxon>Nostocaceae</taxon>
        <taxon>Anabaena</taxon>
    </lineage>
</organism>
<keyword evidence="2" id="KW-1185">Reference proteome</keyword>
<dbReference type="Proteomes" id="UP000660381">
    <property type="component" value="Unassembled WGS sequence"/>
</dbReference>
<accession>A0ABR8J1S9</accession>
<protein>
    <recommendedName>
        <fullName evidence="3">Peptidase M10 metallopeptidase domain-containing protein</fullName>
    </recommendedName>
</protein>
<comment type="caution">
    <text evidence="1">The sequence shown here is derived from an EMBL/GenBank/DDBJ whole genome shotgun (WGS) entry which is preliminary data.</text>
</comment>
<evidence type="ECO:0008006" key="3">
    <source>
        <dbReference type="Google" id="ProtNLM"/>
    </source>
</evidence>
<dbReference type="SUPFAM" id="SSF55486">
    <property type="entry name" value="Metalloproteases ('zincins'), catalytic domain"/>
    <property type="match status" value="1"/>
</dbReference>
<evidence type="ECO:0000313" key="1">
    <source>
        <dbReference type="EMBL" id="MBD2692080.1"/>
    </source>
</evidence>
<name>A0ABR8J1S9_9NOST</name>
<evidence type="ECO:0000313" key="2">
    <source>
        <dbReference type="Proteomes" id="UP000660381"/>
    </source>
</evidence>
<sequence>MKKFSQPTPYFCIENLVQAVFRSPEATSGGWGGPRIGGWNATDPLTKVGMLTINAQVSWTDSYLYSAISHELGHVLGLLGLNSQSSELIDDSSPTTAVFRGEYARVANGGSYIPLQSQDGPNPITNEYDYFHPAGNVNSIMSYGNLATAPTNIDFAMLADSGYRVYGVNA</sequence>
<dbReference type="EMBL" id="JACJTQ010000012">
    <property type="protein sequence ID" value="MBD2692080.1"/>
    <property type="molecule type" value="Genomic_DNA"/>
</dbReference>
<dbReference type="RefSeq" id="WP_190906507.1">
    <property type="nucleotide sequence ID" value="NZ_JACJTQ010000012.1"/>
</dbReference>
<gene>
    <name evidence="1" type="ORF">H6G68_09975</name>
</gene>
<proteinExistence type="predicted"/>